<dbReference type="STRING" id="1524460.IX84_12250"/>
<dbReference type="Proteomes" id="UP000029736">
    <property type="component" value="Unassembled WGS sequence"/>
</dbReference>
<name>A0A098S726_9BACT</name>
<sequence length="797" mass="92572">MEEIDLPVKPPKTQPRARQAVVDEEWNVLEQLDIGKMPFRFKLSLAPLLEMIKEKAESDNPVESGVGQFVMDRLKDAPELWQPIEDRRQLEKHKDIIDLLMLMVIPPALRRNQLIKVSAPFEMAPIYMTPALEEHIRAKNFKYVINHKPGFTFCSMVISACSFILNTYYGTDLKIGSPLSISISNPETGMERHYKTRLDTDYMRIKKLKPLKPLSQEQINELLGNVYDVELWMKYLPPENFEFQGFTIGTLIDITEEEALSRLKFSMLERNAVVQEEKVSRLEGLVRTFFDIPGLQMGVTAIDYPKEYQVAHQYKIRYDFLAEEQADLLAEDNAGSIYEKACKYREIVLVEDLEKIKQKTPIEEGLLQKGIRSIIVAPLLNKKERIIGLLEIGSPKPYELHSFVELKFRELVSLFSMAVERSRDEIDNQIEAIIREQYTAIHPSVEWKFIETSYNLLEKREVEGKNATAPPIAFRDVHPLYAQADIVSSSDRRNHAIQADLSENLHLLLDLLDVAIGMGRYPLLNQYRAAAERNLKGVLEDFNSNDESRIVSWLKDEIHPVLEDIRSRYPALQAKVRHYFNYIDADLGIVYQERRKYEDSVSMINSTIARYLEDQQEAAQKIVPHYFERYKTDGVEYDIYAGQSLLKTGTFKRMHLRNLRLWQFIDMCEVTRLVEDLQTDLPVPLTTAQLIFTYSNPLSIRFRMDEKQFDVDGAYNVRYEILKKRIDKALIEGTDERLTQAGKVAIVYLQEKDKQEYLEYADYLISEGYITEEIEDLKIGKLQGVQGLRALRFTVKY</sequence>
<dbReference type="EMBL" id="JPOS01000029">
    <property type="protein sequence ID" value="KGE87895.1"/>
    <property type="molecule type" value="Genomic_DNA"/>
</dbReference>
<gene>
    <name evidence="1" type="ORF">IX84_12250</name>
</gene>
<accession>A0A098S726</accession>
<dbReference type="Gene3D" id="3.30.450.40">
    <property type="match status" value="1"/>
</dbReference>
<evidence type="ECO:0008006" key="3">
    <source>
        <dbReference type="Google" id="ProtNLM"/>
    </source>
</evidence>
<keyword evidence="2" id="KW-1185">Reference proteome</keyword>
<dbReference type="RefSeq" id="WP_044220489.1">
    <property type="nucleotide sequence ID" value="NZ_JBKAGJ010000012.1"/>
</dbReference>
<reference evidence="1 2" key="1">
    <citation type="journal article" date="2014" name="Int. J. Syst. Evol. Microbiol.">
        <title>Phaeodactylibacter xiamenensis gen. nov., sp. nov., a member of the family Saprospiraceae isolated from the marine alga Phaeodactylum tricornutum.</title>
        <authorList>
            <person name="Chen Z.Jr."/>
            <person name="Lei X."/>
            <person name="Lai Q."/>
            <person name="Li Y."/>
            <person name="Zhang B."/>
            <person name="Zhang J."/>
            <person name="Zhang H."/>
            <person name="Yang L."/>
            <person name="Zheng W."/>
            <person name="Tian Y."/>
            <person name="Yu Z."/>
            <person name="Xu H.Jr."/>
            <person name="Zheng T."/>
        </authorList>
    </citation>
    <scope>NUCLEOTIDE SEQUENCE [LARGE SCALE GENOMIC DNA]</scope>
    <source>
        <strain evidence="1 2">KD52</strain>
    </source>
</reference>
<comment type="caution">
    <text evidence="1">The sequence shown here is derived from an EMBL/GenBank/DDBJ whole genome shotgun (WGS) entry which is preliminary data.</text>
</comment>
<protein>
    <recommendedName>
        <fullName evidence="3">GAF domain-containing protein</fullName>
    </recommendedName>
</protein>
<evidence type="ECO:0000313" key="1">
    <source>
        <dbReference type="EMBL" id="KGE87895.1"/>
    </source>
</evidence>
<proteinExistence type="predicted"/>
<dbReference type="AlphaFoldDB" id="A0A098S726"/>
<organism evidence="1 2">
    <name type="scientific">Phaeodactylibacter xiamenensis</name>
    <dbReference type="NCBI Taxonomy" id="1524460"/>
    <lineage>
        <taxon>Bacteria</taxon>
        <taxon>Pseudomonadati</taxon>
        <taxon>Bacteroidota</taxon>
        <taxon>Saprospiria</taxon>
        <taxon>Saprospirales</taxon>
        <taxon>Haliscomenobacteraceae</taxon>
        <taxon>Phaeodactylibacter</taxon>
    </lineage>
</organism>
<dbReference type="InterPro" id="IPR029016">
    <property type="entry name" value="GAF-like_dom_sf"/>
</dbReference>
<dbReference type="SUPFAM" id="SSF55781">
    <property type="entry name" value="GAF domain-like"/>
    <property type="match status" value="1"/>
</dbReference>
<dbReference type="OrthoDB" id="627374at2"/>
<evidence type="ECO:0000313" key="2">
    <source>
        <dbReference type="Proteomes" id="UP000029736"/>
    </source>
</evidence>